<feature type="transmembrane region" description="Helical" evidence="11">
    <location>
        <begin position="1762"/>
        <end position="1780"/>
    </location>
</feature>
<feature type="repeat" description="ANK" evidence="8">
    <location>
        <begin position="2576"/>
        <end position="2608"/>
    </location>
</feature>
<organism evidence="13 14">
    <name type="scientific">Symbiodinium microadriaticum</name>
    <name type="common">Dinoflagellate</name>
    <name type="synonym">Zooxanthella microadriatica</name>
    <dbReference type="NCBI Taxonomy" id="2951"/>
    <lineage>
        <taxon>Eukaryota</taxon>
        <taxon>Sar</taxon>
        <taxon>Alveolata</taxon>
        <taxon>Dinophyceae</taxon>
        <taxon>Suessiales</taxon>
        <taxon>Symbiodiniaceae</taxon>
        <taxon>Symbiodinium</taxon>
    </lineage>
</organism>
<keyword evidence="6 9" id="KW-0119">Carbohydrate metabolism</keyword>
<feature type="transmembrane region" description="Helical" evidence="11">
    <location>
        <begin position="76"/>
        <end position="99"/>
    </location>
</feature>
<feature type="repeat" description="ANK" evidence="8">
    <location>
        <begin position="2045"/>
        <end position="2077"/>
    </location>
</feature>
<dbReference type="SMART" id="SM00248">
    <property type="entry name" value="ANK"/>
    <property type="match status" value="12"/>
</dbReference>
<evidence type="ECO:0000256" key="4">
    <source>
        <dbReference type="ARBA" id="ARBA00022989"/>
    </source>
</evidence>
<evidence type="ECO:0000256" key="2">
    <source>
        <dbReference type="ARBA" id="ARBA00005652"/>
    </source>
</evidence>
<dbReference type="SUPFAM" id="SSF51445">
    <property type="entry name" value="(Trans)glycosidases"/>
    <property type="match status" value="1"/>
</dbReference>
<feature type="compositionally biased region" description="Low complexity" evidence="10">
    <location>
        <begin position="1"/>
        <end position="10"/>
    </location>
</feature>
<accession>A0A1Q9D5I1</accession>
<gene>
    <name evidence="13" type="primary">BMY1</name>
    <name evidence="13" type="ORF">AK812_SmicGene27980</name>
</gene>
<feature type="transmembrane region" description="Helical" evidence="11">
    <location>
        <begin position="2882"/>
        <end position="2903"/>
    </location>
</feature>
<proteinExistence type="inferred from homology"/>
<dbReference type="Pfam" id="PF01373">
    <property type="entry name" value="Glyco_hydro_14"/>
    <property type="match status" value="2"/>
</dbReference>
<feature type="transmembrane region" description="Helical" evidence="11">
    <location>
        <begin position="191"/>
        <end position="214"/>
    </location>
</feature>
<dbReference type="GO" id="GO:0016161">
    <property type="term" value="F:beta-amylase activity"/>
    <property type="evidence" value="ECO:0007669"/>
    <property type="project" value="UniProtKB-EC"/>
</dbReference>
<feature type="transmembrane region" description="Helical" evidence="11">
    <location>
        <begin position="316"/>
        <end position="339"/>
    </location>
</feature>
<feature type="repeat" description="ANK" evidence="8">
    <location>
        <begin position="2424"/>
        <end position="2456"/>
    </location>
</feature>
<evidence type="ECO:0000313" key="14">
    <source>
        <dbReference type="Proteomes" id="UP000186817"/>
    </source>
</evidence>
<dbReference type="Pfam" id="PF01529">
    <property type="entry name" value="DHHC"/>
    <property type="match status" value="1"/>
</dbReference>
<keyword evidence="9" id="KW-0378">Hydrolase</keyword>
<dbReference type="InterPro" id="IPR002110">
    <property type="entry name" value="Ankyrin_rpt"/>
</dbReference>
<feature type="repeat" description="ANK" evidence="8">
    <location>
        <begin position="2012"/>
        <end position="2044"/>
    </location>
</feature>
<feature type="repeat" description="ANK" evidence="8">
    <location>
        <begin position="1500"/>
        <end position="1532"/>
    </location>
</feature>
<feature type="transmembrane region" description="Helical" evidence="11">
    <location>
        <begin position="146"/>
        <end position="170"/>
    </location>
</feature>
<feature type="transmembrane region" description="Helical" evidence="11">
    <location>
        <begin position="1826"/>
        <end position="1850"/>
    </location>
</feature>
<dbReference type="Proteomes" id="UP000186817">
    <property type="component" value="Unassembled WGS sequence"/>
</dbReference>
<feature type="domain" description="Palmitoyltransferase DHHC" evidence="12">
    <location>
        <begin position="2939"/>
        <end position="3066"/>
    </location>
</feature>
<evidence type="ECO:0000313" key="13">
    <source>
        <dbReference type="EMBL" id="OLP90445.1"/>
    </source>
</evidence>
<dbReference type="GO" id="GO:0000272">
    <property type="term" value="P:polysaccharide catabolic process"/>
    <property type="evidence" value="ECO:0007669"/>
    <property type="project" value="UniProtKB-KW"/>
</dbReference>
<evidence type="ECO:0000256" key="9">
    <source>
        <dbReference type="RuleBase" id="RU000509"/>
    </source>
</evidence>
<dbReference type="InterPro" id="IPR001554">
    <property type="entry name" value="Glyco_hydro_14"/>
</dbReference>
<evidence type="ECO:0000256" key="10">
    <source>
        <dbReference type="SAM" id="MobiDB-lite"/>
    </source>
</evidence>
<keyword evidence="9" id="KW-0326">Glycosidase</keyword>
<dbReference type="Pfam" id="PF12796">
    <property type="entry name" value="Ank_2"/>
    <property type="match status" value="3"/>
</dbReference>
<feature type="transmembrane region" description="Helical" evidence="11">
    <location>
        <begin position="3029"/>
        <end position="3049"/>
    </location>
</feature>
<feature type="transmembrane region" description="Helical" evidence="11">
    <location>
        <begin position="226"/>
        <end position="249"/>
    </location>
</feature>
<feature type="repeat" description="ANK" evidence="8">
    <location>
        <begin position="1949"/>
        <end position="1978"/>
    </location>
</feature>
<feature type="region of interest" description="Disordered" evidence="10">
    <location>
        <begin position="710"/>
        <end position="738"/>
    </location>
</feature>
<evidence type="ECO:0000256" key="8">
    <source>
        <dbReference type="PROSITE-ProRule" id="PRU00023"/>
    </source>
</evidence>
<feature type="transmembrane region" description="Helical" evidence="11">
    <location>
        <begin position="111"/>
        <end position="131"/>
    </location>
</feature>
<dbReference type="GO" id="GO:0016409">
    <property type="term" value="F:palmitoyltransferase activity"/>
    <property type="evidence" value="ECO:0007669"/>
    <property type="project" value="InterPro"/>
</dbReference>
<dbReference type="GO" id="GO:0016020">
    <property type="term" value="C:membrane"/>
    <property type="evidence" value="ECO:0007669"/>
    <property type="project" value="UniProtKB-SubCell"/>
</dbReference>
<dbReference type="PRINTS" id="PR00750">
    <property type="entry name" value="BETAAMYLASE"/>
</dbReference>
<keyword evidence="3 11" id="KW-0812">Transmembrane</keyword>
<dbReference type="SUPFAM" id="SSF48403">
    <property type="entry name" value="Ankyrin repeat"/>
    <property type="match status" value="3"/>
</dbReference>
<feature type="transmembrane region" description="Helical" evidence="11">
    <location>
        <begin position="1678"/>
        <end position="1697"/>
    </location>
</feature>
<dbReference type="PANTHER" id="PTHR31352:SF1">
    <property type="entry name" value="BETA-AMYLASE 3, CHLOROPLASTIC"/>
    <property type="match status" value="1"/>
</dbReference>
<evidence type="ECO:0000256" key="3">
    <source>
        <dbReference type="ARBA" id="ARBA00022692"/>
    </source>
</evidence>
<reference evidence="13 14" key="1">
    <citation type="submission" date="2016-02" db="EMBL/GenBank/DDBJ databases">
        <title>Genome analysis of coral dinoflagellate symbionts highlights evolutionary adaptations to a symbiotic lifestyle.</title>
        <authorList>
            <person name="Aranda M."/>
            <person name="Li Y."/>
            <person name="Liew Y.J."/>
            <person name="Baumgarten S."/>
            <person name="Simakov O."/>
            <person name="Wilson M."/>
            <person name="Piel J."/>
            <person name="Ashoor H."/>
            <person name="Bougouffa S."/>
            <person name="Bajic V.B."/>
            <person name="Ryu T."/>
            <person name="Ravasi T."/>
            <person name="Bayer T."/>
            <person name="Micklem G."/>
            <person name="Kim H."/>
            <person name="Bhak J."/>
            <person name="Lajeunesse T.C."/>
            <person name="Voolstra C.R."/>
        </authorList>
    </citation>
    <scope>NUCLEOTIDE SEQUENCE [LARGE SCALE GENOMIC DNA]</scope>
    <source>
        <strain evidence="13 14">CCMP2467</strain>
    </source>
</reference>
<dbReference type="EC" id="3.2.1.2" evidence="9"/>
<evidence type="ECO:0000256" key="5">
    <source>
        <dbReference type="ARBA" id="ARBA00023136"/>
    </source>
</evidence>
<dbReference type="PROSITE" id="PS50216">
    <property type="entry name" value="DHHC"/>
    <property type="match status" value="1"/>
</dbReference>
<feature type="transmembrane region" description="Helical" evidence="11">
    <location>
        <begin position="1800"/>
        <end position="1819"/>
    </location>
</feature>
<dbReference type="PROSITE" id="PS50297">
    <property type="entry name" value="ANK_REP_REGION"/>
    <property type="match status" value="5"/>
</dbReference>
<feature type="transmembrane region" description="Helical" evidence="11">
    <location>
        <begin position="1653"/>
        <end position="1671"/>
    </location>
</feature>
<evidence type="ECO:0000259" key="12">
    <source>
        <dbReference type="Pfam" id="PF01529"/>
    </source>
</evidence>
<dbReference type="PANTHER" id="PTHR31352">
    <property type="entry name" value="BETA-AMYLASE 1, CHLOROPLASTIC"/>
    <property type="match status" value="1"/>
</dbReference>
<evidence type="ECO:0000256" key="11">
    <source>
        <dbReference type="SAM" id="Phobius"/>
    </source>
</evidence>
<keyword evidence="4 11" id="KW-1133">Transmembrane helix</keyword>
<keyword evidence="5 11" id="KW-0472">Membrane</keyword>
<keyword evidence="7 9" id="KW-0624">Polysaccharide degradation</keyword>
<comment type="similarity">
    <text evidence="2 9">Belongs to the glycosyl hydrolase 14 family.</text>
</comment>
<name>A0A1Q9D5I1_SYMMI</name>
<keyword evidence="8" id="KW-0040">ANK repeat</keyword>
<dbReference type="InterPro" id="IPR017853">
    <property type="entry name" value="GH"/>
</dbReference>
<evidence type="ECO:0000256" key="6">
    <source>
        <dbReference type="ARBA" id="ARBA00023277"/>
    </source>
</evidence>
<feature type="transmembrane region" description="Helical" evidence="11">
    <location>
        <begin position="2743"/>
        <end position="2762"/>
    </location>
</feature>
<feature type="repeat" description="ANK" evidence="8">
    <location>
        <begin position="1396"/>
        <end position="1428"/>
    </location>
</feature>
<comment type="subcellular location">
    <subcellularLocation>
        <location evidence="1">Membrane</location>
        <topology evidence="1">Multi-pass membrane protein</topology>
    </subcellularLocation>
</comment>
<comment type="caution">
    <text evidence="13">The sequence shown here is derived from an EMBL/GenBank/DDBJ whole genome shotgun (WGS) entry which is preliminary data.</text>
</comment>
<evidence type="ECO:0000256" key="7">
    <source>
        <dbReference type="ARBA" id="ARBA00023326"/>
    </source>
</evidence>
<dbReference type="Pfam" id="PF00023">
    <property type="entry name" value="Ank"/>
    <property type="match status" value="2"/>
</dbReference>
<feature type="transmembrane region" description="Helical" evidence="11">
    <location>
        <begin position="1703"/>
        <end position="1724"/>
    </location>
</feature>
<feature type="transmembrane region" description="Helical" evidence="11">
    <location>
        <begin position="2774"/>
        <end position="2795"/>
    </location>
</feature>
<sequence length="3174" mass="349302">MGTMTDSTSESSDETSEISATLSSRSDVARSIWQRWRPGQYFGVCIVTGAATALLFPQQHSELVGGIVTDPCRDFLGMFFFCGLMLISLAAGCAAAFLGKRAAASAHARSACGYAVVNWLQAILSSVSLHTVNTDCMYGVVQEHQYAPLVLCRLGLYVTGSFWIQLLIASRLELLEKSSHRKFRSGCMRKLIFLQQAACATVIATSAVCCLAAGMSWTSDGVLHIIIWGASLTMSCNVAASFVAICSLIQCFLEMRRVLHAAELKDTPVAALSALRQARRFAALQVMGVSFRIVFTILVVPAAILGYRDIQLQVELVWVIFFVQALYFLGNAGAVLFLSGSHRLPKVEMGHRQCGFFCCPEPKASANAQKAEPKDSEWSPGWLAKVEELSLRGMTLRSLLHFYQDQLPYMDWQYVPSVHKTRDVVRRAIIPLTSEEECAYAVSSLNKDGAQRAGVMVTHNWGNSFKDLLAAVISDALKECSFNLAAKLLEKDSILLYEMLAQSGRLDDTYWVCAFAVNQHITICHTNYYDRDPLTDELHPVCSCSSTNVRDLDGRNALSEINKFDDMMYHLAATGGCRQVIAVDQSLDLFNRAWCVAEIAEASRLQMKQSLKLASKTDKARILNKINSSTNIDQFNTELQSLIFDPKSGLLASWHAMDSLQQMGEVGRLIRWGLADAGTGKDGDIIEMPIPEQFVSRVVGKKIKTEVSGIYRSDKDPSAPATRSPGLDFRSAQPENTKPSHPNILEAMAFLGLLGCWLSLSLAAAAADQGHVPEEHLEKIFDGIQAVGADGFMVDVWWGITEPTPMNYTFEAYKELVKEAKARNLTVQMVGSFHQCGGNIGDACYIPLPEFVREKSDIWYKDAQGGETQEYISLFADDVPIDGRTPLQMYSNLSSYPRTATVGPKYSTFFQSQLLIYRRQGISVSQSTPKKDLGDPIVEVMVGLGPCGEMRYPSYPLDRWSFPGIGEFQCHDKHALESLRLAAESAGCDGCETPPAAGTYNDQPEDTEFFTTGYSSPSGRFFLDWYSGALKEHGANILKQAGEALGPKVKISAKISGLHWWHNSSSHAAELTAGYYNTNDRNAYLEIAEMLLDSGAKVLDFTCLEMRDTEQPPAAASSPQDLVAQVIQASKDAGIAFSGENALQRYDQRAYEQMLSYKDDLHSLTYLRITDTLLTPREIGRFRQFVSAMHAPAGEVHQLSFLDKGRQLRGAPMEPIEEHEEPMEGLAFRREHVPRVSGAFRSTGVPLWLLLLSFHWYRLQAFSKDPGAKTNKKWISIPSVPCSMASADYEEEAEPATEVQKPAAVVGSGVAQQCAEADPAPAPTEPEGPSTKHLFLLARQQNWEEARNVLQANPEMWPAVDEDGHSLLHWAALVGQKDFVQACLEHSTPVDICANNKQTPLMWAVLRGHVVVARQLLDYKASLASKDSLGATPLTIAVQHRSYPSMLLLMHRGSDFQAQMMADSDKNGCSVAHWAAYKGDLTALKLLHYFKADLQALDSAKMLPLHRAVCASQSGVVEFLIEQKSDIQARNQEGKSCLDLAAEKHDLHMQGLLKSLTKKSNDQFGGAKVEPEDLEAGQAKDIRARYNARGAGAAAAASAPSPTSPEGEVNWDLDFGSLWEGGWEELLREDAEQIGEAYQLGVLGGVIGAEEDGLMSVMMITMMMSTVMMVMMMRFSDLFTYVLSIVGSTTLGLASQMRKLGWILPPLSVIAGAFIVAENTRLVTSTIDKLQKQRDVQVLAYPDFAKAAFGIWGKRLSSVTSMLALLGMMCTSLVLEAQNFNFLFPISWPWLGCENCGHKWWALLLTPVTLVYVFGNPGALMKRAAFLGPIVCILTVALAWLGAGGSIAVAGSIPAPCRSNHVFLPSLAELFSVNILLPLAQVGSYGRGWFTKVGLAWKRRLPFASASELEMEEIIGAAASGVTSKVQEFLEKQIDPNFLGYNDEGAFVTPLVAACEKGHTEVAELLLQAGADKESCETGADSEQRKVVSKISQMVDKKLASKMLEGFDDFARGKTPLWVASERGHSGVLRLLLESRADKDCQNTFGQSPLWIAASKGHVDILCLLLEARADKDSADSVLGNTPLRQAVAKGFYNFAVIVTVPTLRHQMKVPENLVDGMREAAPMLFPMYTVAADMLLKMTKVEPHEELKARGELVVFSGDMGRAAFVSHQWVATDHPDPDFKQMRNLQDAVKRLLSGRGSVSLDQITESFVRTAKPIPLQEFQVQALFVWYDYFSCPQLEERKSFGADETDGSQQASAINSIPAYVAKCRFFLALCPVLDCPFEAKVLTAATWSRRGWCRLERAARELSPDSTWILIRSDTSMEVVGTVLSFPSGWVGEGDFTFADDRQKLAPVMRQILVQKLSHCLRAGDLPGFRRHFNLQAVHLRNLEVEPVDGLLSSCDGDSMAEFLHQNGLRSIDEADAAGWRPLHYAALSGNTTVLKGLLALRADLNRRTSKDEPMLGFPPWVSVLENVVGATNLEAAASYAAFAALKELVLQGKPDQLELSRALWGATTFRGGSAELVLQLLELHADINFQFKLPRDYRPLGRVLVGLKSLQHRLGLRSSVMTAHAYHLHGSTPLMQALKSAQFEAAAALISAGARLDLRNCRNWQAADFVRGQSIPQFLKLGLEGDTSECRRVSSLAIADGYVEDRPTGWWAFDRAWELGNLTVAGAGLDLIVTINLLMTEAIWIPCTVLAVEASFPGVFRRGPRWAKKAMRISFAALRFIVATGIESFVAMSALVAALFCVCNNIIFPIVAFHYCKVKKVGPCRKVLHGLVLVYGLFIMVFGTIAAAQSLSPAADGNPGEKLRPGLSAECLAEVNKMNLTAESSGKGKPGFFKGLMQDKAAHKIFPVFWLVCVSLAVFQYIMDIRVVGYEVAPMTAFLFELLVPLSLGFFTFVALGDPGTVPARPQGNSAVEELMKVIDSPAGDIEPPDINRLCTTTWVMKGLRTKYCVQTGACVEEFDHYCVWLNNTIGKANHRQFVGLAIVEFFTQVTHVRLCMVTVMSLIPYQSFTQWMWGAITSYPLLTMIVVIHCVTAPWVLMLTLHQSRLVLMNLTTNEMMNMHRYEHFWTIRQIGPGHSSRIFRNPFNKGSGVANCLDFWWHRTRWQMVAQPQPLEGGPLATSGCLRDGRALGTVAIRAVLLSGIPTCARRMSGSKPRSHGDIPMRSRG</sequence>
<dbReference type="PROSITE" id="PS50088">
    <property type="entry name" value="ANK_REPEAT"/>
    <property type="match status" value="7"/>
</dbReference>
<feature type="region of interest" description="Disordered" evidence="10">
    <location>
        <begin position="1"/>
        <end position="20"/>
    </location>
</feature>
<dbReference type="InterPro" id="IPR036770">
    <property type="entry name" value="Ankyrin_rpt-contain_sf"/>
</dbReference>
<feature type="transmembrane region" description="Helical" evidence="11">
    <location>
        <begin position="39"/>
        <end position="56"/>
    </location>
</feature>
<dbReference type="Gene3D" id="1.25.40.20">
    <property type="entry name" value="Ankyrin repeat-containing domain"/>
    <property type="match status" value="3"/>
</dbReference>
<dbReference type="OrthoDB" id="422493at2759"/>
<dbReference type="EMBL" id="LSRX01000711">
    <property type="protein sequence ID" value="OLP90445.1"/>
    <property type="molecule type" value="Genomic_DNA"/>
</dbReference>
<feature type="transmembrane region" description="Helical" evidence="11">
    <location>
        <begin position="2852"/>
        <end position="2870"/>
    </location>
</feature>
<keyword evidence="14" id="KW-1185">Reference proteome</keyword>
<dbReference type="Gene3D" id="3.20.20.80">
    <property type="entry name" value="Glycosidases"/>
    <property type="match status" value="1"/>
</dbReference>
<comment type="catalytic activity">
    <reaction evidence="9">
        <text>Hydrolysis of (1-&gt;4)-alpha-D-glucosidic linkages in polysaccharides so as to remove successive maltose units from the non-reducing ends of the chains.</text>
        <dbReference type="EC" id="3.2.1.2"/>
    </reaction>
</comment>
<protein>
    <recommendedName>
        <fullName evidence="9">Beta-amylase</fullName>
        <ecNumber evidence="9">3.2.1.2</ecNumber>
    </recommendedName>
</protein>
<evidence type="ECO:0000256" key="1">
    <source>
        <dbReference type="ARBA" id="ARBA00004141"/>
    </source>
</evidence>
<dbReference type="InterPro" id="IPR001594">
    <property type="entry name" value="Palmitoyltrfase_DHHC"/>
</dbReference>